<dbReference type="GO" id="GO:0008033">
    <property type="term" value="P:tRNA processing"/>
    <property type="evidence" value="ECO:0007669"/>
    <property type="project" value="UniProtKB-KW"/>
</dbReference>
<evidence type="ECO:0000256" key="8">
    <source>
        <dbReference type="ARBA" id="ARBA00022840"/>
    </source>
</evidence>
<evidence type="ECO:0000259" key="12">
    <source>
        <dbReference type="PROSITE" id="PS51163"/>
    </source>
</evidence>
<keyword evidence="10" id="KW-0173">Coenzyme A biosynthesis</keyword>
<dbReference type="InterPro" id="IPR006070">
    <property type="entry name" value="Sua5-like_dom"/>
</dbReference>
<dbReference type="EMBL" id="DWZJ01000044">
    <property type="protein sequence ID" value="HJB13113.1"/>
    <property type="molecule type" value="Genomic_DNA"/>
</dbReference>
<dbReference type="Proteomes" id="UP000823824">
    <property type="component" value="Unassembled WGS sequence"/>
</dbReference>
<dbReference type="EC" id="2.7.1.24" evidence="10 11"/>
<reference evidence="13" key="2">
    <citation type="submission" date="2021-04" db="EMBL/GenBank/DDBJ databases">
        <authorList>
            <person name="Gilroy R."/>
        </authorList>
    </citation>
    <scope>NUCLEOTIDE SEQUENCE</scope>
    <source>
        <strain evidence="13">ChiBcec18-1249</strain>
    </source>
</reference>
<dbReference type="PANTHER" id="PTHR17490:SF16">
    <property type="entry name" value="THREONYLCARBAMOYL-AMP SYNTHASE"/>
    <property type="match status" value="1"/>
</dbReference>
<dbReference type="GO" id="GO:0005524">
    <property type="term" value="F:ATP binding"/>
    <property type="evidence" value="ECO:0007669"/>
    <property type="project" value="UniProtKB-UniRule"/>
</dbReference>
<dbReference type="HAMAP" id="MF_00376">
    <property type="entry name" value="Dephospho_CoA_kinase"/>
    <property type="match status" value="1"/>
</dbReference>
<dbReference type="InterPro" id="IPR017945">
    <property type="entry name" value="DHBP_synth_RibB-like_a/b_dom"/>
</dbReference>
<comment type="caution">
    <text evidence="13">The sequence shown here is derived from an EMBL/GenBank/DDBJ whole genome shotgun (WGS) entry which is preliminary data.</text>
</comment>
<keyword evidence="8 10" id="KW-0067">ATP-binding</keyword>
<feature type="domain" description="YrdC-like" evidence="12">
    <location>
        <begin position="19"/>
        <end position="205"/>
    </location>
</feature>
<dbReference type="GO" id="GO:0003725">
    <property type="term" value="F:double-stranded RNA binding"/>
    <property type="evidence" value="ECO:0007669"/>
    <property type="project" value="InterPro"/>
</dbReference>
<dbReference type="PANTHER" id="PTHR17490">
    <property type="entry name" value="SUA5"/>
    <property type="match status" value="1"/>
</dbReference>
<sequence length="556" mass="60604">MQTRYFDLRDTKGQQKEIEDKIAAAAKILRDGGLVAIPTETVYGLGANALDGAAVKRIFEAKGRPQDNPLIIHVTGQQWLPRYCADVPPLAYVLARKFWPGPLTMILKRRPIIPDETTAGLDTVAVRCPNHPVTLSIIREAGIPIAAPSANLSGRPSCTTAQDVLEDMDGRINGVVDGGPCAVGVESTILDLTCDPPRLLRPGGLPLEDLERLIGKIDVDKAVNSALAEGEKPKAPGMKYRHYAPKAPVTVITGAPEKSAQEILRRVGPTSGVICFDEFAELFHGQEVHTLGPAGDKLAQAQRVFDALRTFDASDVTEIFAQCPDNRGLGLAIGNRLKKAAGFHVVEADSEQVVLGLTGGTGAGKSSALRAIESLGGQVIDCDRLYHEMLDTCAPLRDEIGLSFPGAFDAEGELDRKKLGQEVFSHKDRLEQLNGIIFHHLVPEVRRRLAESDSKLFAIDAINLLEGGLDQLCDRTVAVTAPMELRVRRIMARDNISEQYARLRISAQQPDEYYRGKCDCELNNAADTAEAFQEEARAFFQRLIDTIKEEKAHGKE</sequence>
<dbReference type="AlphaFoldDB" id="A0A9D2LIG7"/>
<dbReference type="FunFam" id="3.90.870.10:FF:000009">
    <property type="entry name" value="Threonylcarbamoyl-AMP synthase, putative"/>
    <property type="match status" value="1"/>
</dbReference>
<dbReference type="InterPro" id="IPR005145">
    <property type="entry name" value="Sua5_C"/>
</dbReference>
<evidence type="ECO:0000256" key="6">
    <source>
        <dbReference type="ARBA" id="ARBA00022695"/>
    </source>
</evidence>
<proteinExistence type="inferred from homology"/>
<comment type="subcellular location">
    <subcellularLocation>
        <location evidence="1 10">Cytoplasm</location>
    </subcellularLocation>
</comment>
<keyword evidence="10" id="KW-0418">Kinase</keyword>
<evidence type="ECO:0000256" key="5">
    <source>
        <dbReference type="ARBA" id="ARBA00022694"/>
    </source>
</evidence>
<name>A0A9D2LIG7_9FIRM</name>
<keyword evidence="4 10" id="KW-0808">Transferase</keyword>
<evidence type="ECO:0000256" key="7">
    <source>
        <dbReference type="ARBA" id="ARBA00022741"/>
    </source>
</evidence>
<organism evidence="13 14">
    <name type="scientific">Candidatus Oscillibacter excrementigallinarum</name>
    <dbReference type="NCBI Taxonomy" id="2838716"/>
    <lineage>
        <taxon>Bacteria</taxon>
        <taxon>Bacillati</taxon>
        <taxon>Bacillota</taxon>
        <taxon>Clostridia</taxon>
        <taxon>Eubacteriales</taxon>
        <taxon>Oscillospiraceae</taxon>
        <taxon>Oscillibacter</taxon>
    </lineage>
</organism>
<evidence type="ECO:0000256" key="1">
    <source>
        <dbReference type="ARBA" id="ARBA00004496"/>
    </source>
</evidence>
<dbReference type="GO" id="GO:0015937">
    <property type="term" value="P:coenzyme A biosynthetic process"/>
    <property type="evidence" value="ECO:0007669"/>
    <property type="project" value="UniProtKB-UniRule"/>
</dbReference>
<evidence type="ECO:0000313" key="13">
    <source>
        <dbReference type="EMBL" id="HJB13113.1"/>
    </source>
</evidence>
<dbReference type="PROSITE" id="PS51219">
    <property type="entry name" value="DPCK"/>
    <property type="match status" value="1"/>
</dbReference>
<accession>A0A9D2LIG7</accession>
<evidence type="ECO:0000313" key="14">
    <source>
        <dbReference type="Proteomes" id="UP000823824"/>
    </source>
</evidence>
<comment type="catalytic activity">
    <reaction evidence="9">
        <text>L-threonine + hydrogencarbonate + ATP = L-threonylcarbamoyladenylate + diphosphate + H2O</text>
        <dbReference type="Rhea" id="RHEA:36407"/>
        <dbReference type="ChEBI" id="CHEBI:15377"/>
        <dbReference type="ChEBI" id="CHEBI:17544"/>
        <dbReference type="ChEBI" id="CHEBI:30616"/>
        <dbReference type="ChEBI" id="CHEBI:33019"/>
        <dbReference type="ChEBI" id="CHEBI:57926"/>
        <dbReference type="ChEBI" id="CHEBI:73682"/>
        <dbReference type="EC" id="2.7.7.87"/>
    </reaction>
</comment>
<evidence type="ECO:0000256" key="3">
    <source>
        <dbReference type="ARBA" id="ARBA00022490"/>
    </source>
</evidence>
<gene>
    <name evidence="10" type="primary">coaE</name>
    <name evidence="13" type="ORF">H9787_05320</name>
</gene>
<dbReference type="InterPro" id="IPR001977">
    <property type="entry name" value="Depp_CoAkinase"/>
</dbReference>
<dbReference type="GO" id="GO:0006450">
    <property type="term" value="P:regulation of translational fidelity"/>
    <property type="evidence" value="ECO:0007669"/>
    <property type="project" value="TreeGrafter"/>
</dbReference>
<dbReference type="GO" id="GO:0005737">
    <property type="term" value="C:cytoplasm"/>
    <property type="evidence" value="ECO:0007669"/>
    <property type="project" value="UniProtKB-SubCell"/>
</dbReference>
<comment type="function">
    <text evidence="10">Catalyzes the phosphorylation of the 3'-hydroxyl group of dephosphocoenzyme A to form coenzyme A.</text>
</comment>
<dbReference type="InterPro" id="IPR038385">
    <property type="entry name" value="Sua5/YwlC_C"/>
</dbReference>
<protein>
    <recommendedName>
        <fullName evidence="10 11">Dephospho-CoA kinase</fullName>
        <ecNumber evidence="10 11">2.7.1.24</ecNumber>
    </recommendedName>
    <alternativeName>
        <fullName evidence="10">Dephosphocoenzyme A kinase</fullName>
    </alternativeName>
</protein>
<keyword evidence="7 10" id="KW-0547">Nucleotide-binding</keyword>
<dbReference type="NCBIfam" id="TIGR00152">
    <property type="entry name" value="dephospho-CoA kinase"/>
    <property type="match status" value="1"/>
</dbReference>
<evidence type="ECO:0000256" key="11">
    <source>
        <dbReference type="NCBIfam" id="TIGR00152"/>
    </source>
</evidence>
<keyword evidence="6" id="KW-0548">Nucleotidyltransferase</keyword>
<evidence type="ECO:0000256" key="10">
    <source>
        <dbReference type="HAMAP-Rule" id="MF_00376"/>
    </source>
</evidence>
<dbReference type="Pfam" id="PF01300">
    <property type="entry name" value="Sua5_yciO_yrdC"/>
    <property type="match status" value="1"/>
</dbReference>
<dbReference type="SUPFAM" id="SSF52540">
    <property type="entry name" value="P-loop containing nucleoside triphosphate hydrolases"/>
    <property type="match status" value="1"/>
</dbReference>
<comment type="similarity">
    <text evidence="2">Belongs to the SUA5 family.</text>
</comment>
<dbReference type="SUPFAM" id="SSF55821">
    <property type="entry name" value="YrdC/RibB"/>
    <property type="match status" value="1"/>
</dbReference>
<evidence type="ECO:0000256" key="2">
    <source>
        <dbReference type="ARBA" id="ARBA00007663"/>
    </source>
</evidence>
<evidence type="ECO:0000256" key="4">
    <source>
        <dbReference type="ARBA" id="ARBA00022679"/>
    </source>
</evidence>
<dbReference type="GO" id="GO:0004140">
    <property type="term" value="F:dephospho-CoA kinase activity"/>
    <property type="evidence" value="ECO:0007669"/>
    <property type="project" value="UniProtKB-UniRule"/>
</dbReference>
<comment type="similarity">
    <text evidence="10">Belongs to the CoaE family.</text>
</comment>
<dbReference type="NCBIfam" id="TIGR00057">
    <property type="entry name" value="L-threonylcarbamoyladenylate synthase"/>
    <property type="match status" value="1"/>
</dbReference>
<comment type="pathway">
    <text evidence="10">Cofactor biosynthesis; coenzyme A biosynthesis; CoA from (R)-pantothenate: step 5/5.</text>
</comment>
<feature type="binding site" evidence="10">
    <location>
        <begin position="362"/>
        <end position="367"/>
    </location>
    <ligand>
        <name>ATP</name>
        <dbReference type="ChEBI" id="CHEBI:30616"/>
    </ligand>
</feature>
<dbReference type="InterPro" id="IPR050156">
    <property type="entry name" value="TC-AMP_synthase_SUA5"/>
</dbReference>
<reference evidence="13" key="1">
    <citation type="journal article" date="2021" name="PeerJ">
        <title>Extensive microbial diversity within the chicken gut microbiome revealed by metagenomics and culture.</title>
        <authorList>
            <person name="Gilroy R."/>
            <person name="Ravi A."/>
            <person name="Getino M."/>
            <person name="Pursley I."/>
            <person name="Horton D.L."/>
            <person name="Alikhan N.F."/>
            <person name="Baker D."/>
            <person name="Gharbi K."/>
            <person name="Hall N."/>
            <person name="Watson M."/>
            <person name="Adriaenssens E.M."/>
            <person name="Foster-Nyarko E."/>
            <person name="Jarju S."/>
            <person name="Secka A."/>
            <person name="Antonio M."/>
            <person name="Oren A."/>
            <person name="Chaudhuri R.R."/>
            <person name="La Ragione R."/>
            <person name="Hildebrand F."/>
            <person name="Pallen M.J."/>
        </authorList>
    </citation>
    <scope>NUCLEOTIDE SEQUENCE</scope>
    <source>
        <strain evidence="13">ChiBcec18-1249</strain>
    </source>
</reference>
<keyword evidence="5" id="KW-0819">tRNA processing</keyword>
<dbReference type="Pfam" id="PF01121">
    <property type="entry name" value="CoaE"/>
    <property type="match status" value="1"/>
</dbReference>
<dbReference type="CDD" id="cd02022">
    <property type="entry name" value="DPCK"/>
    <property type="match status" value="1"/>
</dbReference>
<dbReference type="PROSITE" id="PS51163">
    <property type="entry name" value="YRDC"/>
    <property type="match status" value="1"/>
</dbReference>
<comment type="catalytic activity">
    <reaction evidence="10">
        <text>3'-dephospho-CoA + ATP = ADP + CoA + H(+)</text>
        <dbReference type="Rhea" id="RHEA:18245"/>
        <dbReference type="ChEBI" id="CHEBI:15378"/>
        <dbReference type="ChEBI" id="CHEBI:30616"/>
        <dbReference type="ChEBI" id="CHEBI:57287"/>
        <dbReference type="ChEBI" id="CHEBI:57328"/>
        <dbReference type="ChEBI" id="CHEBI:456216"/>
        <dbReference type="EC" id="2.7.1.24"/>
    </reaction>
</comment>
<dbReference type="GO" id="GO:0061710">
    <property type="term" value="F:L-threonylcarbamoyladenylate synthase"/>
    <property type="evidence" value="ECO:0007669"/>
    <property type="project" value="UniProtKB-EC"/>
</dbReference>
<dbReference type="Gene3D" id="3.40.50.300">
    <property type="entry name" value="P-loop containing nucleotide triphosphate hydrolases"/>
    <property type="match status" value="1"/>
</dbReference>
<dbReference type="InterPro" id="IPR027417">
    <property type="entry name" value="P-loop_NTPase"/>
</dbReference>
<dbReference type="GO" id="GO:0000049">
    <property type="term" value="F:tRNA binding"/>
    <property type="evidence" value="ECO:0007669"/>
    <property type="project" value="TreeGrafter"/>
</dbReference>
<dbReference type="Gene3D" id="3.40.50.11030">
    <property type="entry name" value="Threonylcarbamoyl-AMP synthase, C-terminal domain"/>
    <property type="match status" value="1"/>
</dbReference>
<evidence type="ECO:0000256" key="9">
    <source>
        <dbReference type="ARBA" id="ARBA00048366"/>
    </source>
</evidence>
<dbReference type="Gene3D" id="3.90.870.10">
    <property type="entry name" value="DHBP synthase"/>
    <property type="match status" value="1"/>
</dbReference>
<keyword evidence="3 10" id="KW-0963">Cytoplasm</keyword>
<dbReference type="Pfam" id="PF03481">
    <property type="entry name" value="Sua5_C"/>
    <property type="match status" value="1"/>
</dbReference>